<dbReference type="VEuPathDB" id="FungiDB:CIMG_01216"/>
<dbReference type="RefSeq" id="XP_012214204.1">
    <property type="nucleotide sequence ID" value="XM_012358781.1"/>
</dbReference>
<gene>
    <name evidence="2" type="ORF">CIMG_01216</name>
</gene>
<reference evidence="3" key="2">
    <citation type="journal article" date="2010" name="Genome Res.">
        <title>Population genomic sequencing of Coccidioides fungi reveals recent hybridization and transposon control.</title>
        <authorList>
            <person name="Neafsey D.E."/>
            <person name="Barker B.M."/>
            <person name="Sharpton T.J."/>
            <person name="Stajich J.E."/>
            <person name="Park D.J."/>
            <person name="Whiston E."/>
            <person name="Hung C.-Y."/>
            <person name="McMahan C."/>
            <person name="White J."/>
            <person name="Sykes S."/>
            <person name="Heiman D."/>
            <person name="Young S."/>
            <person name="Zeng Q."/>
            <person name="Abouelleil A."/>
            <person name="Aftuck L."/>
            <person name="Bessette D."/>
            <person name="Brown A."/>
            <person name="FitzGerald M."/>
            <person name="Lui A."/>
            <person name="Macdonald J.P."/>
            <person name="Priest M."/>
            <person name="Orbach M.J."/>
            <person name="Galgiani J.N."/>
            <person name="Kirkland T.N."/>
            <person name="Cole G.T."/>
            <person name="Birren B.W."/>
            <person name="Henn M.R."/>
            <person name="Taylor J.W."/>
            <person name="Rounsley S.D."/>
        </authorList>
    </citation>
    <scope>GENOME REANNOTATION</scope>
    <source>
        <strain evidence="3">RS</strain>
    </source>
</reference>
<dbReference type="EMBL" id="GG704911">
    <property type="protein sequence ID" value="KJF60200.1"/>
    <property type="molecule type" value="Genomic_DNA"/>
</dbReference>
<keyword evidence="3" id="KW-1185">Reference proteome</keyword>
<name>A0A0D8JS88_COCIM</name>
<evidence type="ECO:0000256" key="1">
    <source>
        <dbReference type="SAM" id="MobiDB-lite"/>
    </source>
</evidence>
<proteinExistence type="predicted"/>
<dbReference type="GeneID" id="4565578"/>
<organism evidence="2 3">
    <name type="scientific">Coccidioides immitis (strain RS)</name>
    <name type="common">Valley fever fungus</name>
    <dbReference type="NCBI Taxonomy" id="246410"/>
    <lineage>
        <taxon>Eukaryota</taxon>
        <taxon>Fungi</taxon>
        <taxon>Dikarya</taxon>
        <taxon>Ascomycota</taxon>
        <taxon>Pezizomycotina</taxon>
        <taxon>Eurotiomycetes</taxon>
        <taxon>Eurotiomycetidae</taxon>
        <taxon>Onygenales</taxon>
        <taxon>Onygenaceae</taxon>
        <taxon>Coccidioides</taxon>
    </lineage>
</organism>
<accession>A0A0D8JS88</accession>
<sequence>MSRAVNPDLKDEKRLDVGEAKKEASPAAQENPFEQSLTERKYARKISLLLRTQSTREDPCRDAHHVGGKSCSGLPERAALTPKVLAQVQNFVYGVQPAIRSEIQATTIGCSRDLSRFDWASKYGLRLDAFTRPRKHKPSTAPRQTNQQKSWSKQWCQEPASLDPGG</sequence>
<feature type="region of interest" description="Disordered" evidence="1">
    <location>
        <begin position="131"/>
        <end position="166"/>
    </location>
</feature>
<evidence type="ECO:0000313" key="3">
    <source>
        <dbReference type="Proteomes" id="UP000001261"/>
    </source>
</evidence>
<dbReference type="KEGG" id="cim:CIMG_01216"/>
<dbReference type="InParanoid" id="A0A0D8JS88"/>
<feature type="compositionally biased region" description="Polar residues" evidence="1">
    <location>
        <begin position="141"/>
        <end position="155"/>
    </location>
</feature>
<reference evidence="3" key="1">
    <citation type="journal article" date="2009" name="Genome Res.">
        <title>Comparative genomic analyses of the human fungal pathogens Coccidioides and their relatives.</title>
        <authorList>
            <person name="Sharpton T.J."/>
            <person name="Stajich J.E."/>
            <person name="Rounsley S.D."/>
            <person name="Gardner M.J."/>
            <person name="Wortman J.R."/>
            <person name="Jordar V.S."/>
            <person name="Maiti R."/>
            <person name="Kodira C.D."/>
            <person name="Neafsey D.E."/>
            <person name="Zeng Q."/>
            <person name="Hung C.-Y."/>
            <person name="McMahan C."/>
            <person name="Muszewska A."/>
            <person name="Grynberg M."/>
            <person name="Mandel M.A."/>
            <person name="Kellner E.M."/>
            <person name="Barker B.M."/>
            <person name="Galgiani J.N."/>
            <person name="Orbach M.J."/>
            <person name="Kirkland T.N."/>
            <person name="Cole G.T."/>
            <person name="Henn M.R."/>
            <person name="Birren B.W."/>
            <person name="Taylor J.W."/>
        </authorList>
    </citation>
    <scope>NUCLEOTIDE SEQUENCE [LARGE SCALE GENOMIC DNA]</scope>
    <source>
        <strain evidence="3">RS</strain>
    </source>
</reference>
<feature type="region of interest" description="Disordered" evidence="1">
    <location>
        <begin position="1"/>
        <end position="36"/>
    </location>
</feature>
<evidence type="ECO:0000313" key="2">
    <source>
        <dbReference type="EMBL" id="KJF60200.1"/>
    </source>
</evidence>
<dbReference type="AlphaFoldDB" id="A0A0D8JS88"/>
<dbReference type="Proteomes" id="UP000001261">
    <property type="component" value="Unassembled WGS sequence"/>
</dbReference>
<protein>
    <submittedName>
        <fullName evidence="2">Uncharacterized protein</fullName>
    </submittedName>
</protein>
<feature type="compositionally biased region" description="Basic and acidic residues" evidence="1">
    <location>
        <begin position="8"/>
        <end position="24"/>
    </location>
</feature>